<evidence type="ECO:0000256" key="2">
    <source>
        <dbReference type="ARBA" id="ARBA00001946"/>
    </source>
</evidence>
<keyword evidence="5" id="KW-0460">Magnesium</keyword>
<protein>
    <recommendedName>
        <fullName evidence="8">CCHC-type domain-containing protein</fullName>
    </recommendedName>
</protein>
<dbReference type="SUPFAM" id="SSF81301">
    <property type="entry name" value="Nucleotidyltransferase"/>
    <property type="match status" value="2"/>
</dbReference>
<dbReference type="InterPro" id="IPR001878">
    <property type="entry name" value="Znf_CCHC"/>
</dbReference>
<evidence type="ECO:0000313" key="10">
    <source>
        <dbReference type="Proteomes" id="UP001217089"/>
    </source>
</evidence>
<evidence type="ECO:0000256" key="7">
    <source>
        <dbReference type="SAM" id="MobiDB-lite"/>
    </source>
</evidence>
<dbReference type="EMBL" id="JARBDR010000813">
    <property type="protein sequence ID" value="KAJ8305343.1"/>
    <property type="molecule type" value="Genomic_DNA"/>
</dbReference>
<dbReference type="PANTHER" id="PTHR12271:SF66">
    <property type="entry name" value="TERMINAL URIDYLYLTRANSFERASE TAILOR"/>
    <property type="match status" value="1"/>
</dbReference>
<dbReference type="SMART" id="SM00343">
    <property type="entry name" value="ZnF_C2HC"/>
    <property type="match status" value="2"/>
</dbReference>
<keyword evidence="10" id="KW-1185">Reference proteome</keyword>
<comment type="cofactor">
    <cofactor evidence="1">
        <name>Mn(2+)</name>
        <dbReference type="ChEBI" id="CHEBI:29035"/>
    </cofactor>
</comment>
<dbReference type="Gene3D" id="3.30.460.10">
    <property type="entry name" value="Beta Polymerase, domain 2"/>
    <property type="match status" value="2"/>
</dbReference>
<dbReference type="PROSITE" id="PS50158">
    <property type="entry name" value="ZF_CCHC"/>
    <property type="match status" value="2"/>
</dbReference>
<dbReference type="InterPro" id="IPR043519">
    <property type="entry name" value="NT_sf"/>
</dbReference>
<organism evidence="9 10">
    <name type="scientific">Tegillarca granosa</name>
    <name type="common">Malaysian cockle</name>
    <name type="synonym">Anadara granosa</name>
    <dbReference type="NCBI Taxonomy" id="220873"/>
    <lineage>
        <taxon>Eukaryota</taxon>
        <taxon>Metazoa</taxon>
        <taxon>Spiralia</taxon>
        <taxon>Lophotrochozoa</taxon>
        <taxon>Mollusca</taxon>
        <taxon>Bivalvia</taxon>
        <taxon>Autobranchia</taxon>
        <taxon>Pteriomorphia</taxon>
        <taxon>Arcoida</taxon>
        <taxon>Arcoidea</taxon>
        <taxon>Arcidae</taxon>
        <taxon>Tegillarca</taxon>
    </lineage>
</organism>
<feature type="region of interest" description="Disordered" evidence="7">
    <location>
        <begin position="629"/>
        <end position="650"/>
    </location>
</feature>
<feature type="compositionally biased region" description="Basic and acidic residues" evidence="7">
    <location>
        <begin position="674"/>
        <end position="722"/>
    </location>
</feature>
<dbReference type="InterPro" id="IPR002058">
    <property type="entry name" value="PAP_assoc"/>
</dbReference>
<feature type="domain" description="CCHC-type" evidence="8">
    <location>
        <begin position="750"/>
        <end position="765"/>
    </location>
</feature>
<feature type="domain" description="CCHC-type" evidence="8">
    <location>
        <begin position="1130"/>
        <end position="1144"/>
    </location>
</feature>
<evidence type="ECO:0000256" key="1">
    <source>
        <dbReference type="ARBA" id="ARBA00001936"/>
    </source>
</evidence>
<accession>A0ABQ9EJ92</accession>
<evidence type="ECO:0000313" key="9">
    <source>
        <dbReference type="EMBL" id="KAJ8305343.1"/>
    </source>
</evidence>
<keyword evidence="4" id="KW-0479">Metal-binding</keyword>
<dbReference type="InterPro" id="IPR054708">
    <property type="entry name" value="MTPAP-like_central"/>
</dbReference>
<dbReference type="SUPFAM" id="SSF81631">
    <property type="entry name" value="PAP/OAS1 substrate-binding domain"/>
    <property type="match status" value="2"/>
</dbReference>
<dbReference type="InterPro" id="IPR036875">
    <property type="entry name" value="Znf_CCHC_sf"/>
</dbReference>
<sequence>MDQVEDCKKHMKDSRHARRLEVKIIQKKLKKMPLPSDQQMEALDQVIKNIVEEYGLSVDDLQYRKKLTEDLEKLLQSQIPGVSLCLYGSSLTGVGLKDSDVNIDLVVPDSLSAAKGLTLVYKMIKESDKYEEVISDFSAKIPSVYFTDPERKAHCQLTINSVSAYKTSQVISIYTKMDPRVIQLSVALRHWARICRVDKQEEGTLPSYCLALMTIYFLQQSKSPVLPVLMAYEKSTATSTKKNVVVKVDFDQLNQSADKWQTENTQSVGSLWLGLLKFYSLEFDCSTHVICVRQLERLSRAERKWNSKRVAVEDPFSNKRNAARCVTSFLVFEYIWDCLRKAYYYFGLPTNYGSLTIEEKQYLKTCRTQSKQIVEENSKGNKKIEDEENINKTETAKKMDKSLDDCVEDGDLIISDSDSDCENDEMDIVEKERKDEFTELKKDSDSNKMIEDDCSGLDTDDTTDSTLERNLKMRTIMMDGILKLTEGQIVTHSENTTNGIIEGSDITHTCNDKTHSDKLNGKNSISDRFHSDNVISDLQAFAKQIVTNAITSALESISLNPSENKMTLPPKCENKECEIVHKNVNHDSHVSTEDGISEKINLNATGCVDSLLEKAQVAGIEEKDDLLDSKVQKSAAENSQTECHVQKEAPNASLDELTLDSLENPQQNGPVSHKQQDKLKSIESDNHTSDKTDNTSGKTDHPCGKTDHPCGKTNHPCEEDSNNKSIPTLKYDYCFSEDSFTDGKGPAIICCICDKEGHLKHNCPEEHLPELEPLPPMNTRHLQLLTDLLKQVPRDFGPSEAEYKERERTRYELEGFVQELYPDARLDLFGSSYNGFGFKQSDMDLCLTFNGIENTEDMDVVGIIEELTKKLKTHKGLYNVFPITTAKVPIVKFKHRRSQLEGDISLYNLLALHNTRLVRLYSSIDKRVKILGYALKVFAKVCDIGDASRGSLSSYAYILMALYYLQQCKPPVIPVLQELYAGEDKPQHMVENWNTWYFENVDKLHEVWPDYGKNKMSVGELWVGLFRFYTEEFNFRDYTICIRQQEPLTRFEKLWNGKCLAIEDPFDLNHNLGSGLSRKMNQFIIKAFIRGRYLYGSPIDNIPQSYQSIADYFFDPKKLTEGMPPNDRCCRACNKIGHIAKECPIVTN</sequence>
<dbReference type="Pfam" id="PF19088">
    <property type="entry name" value="TUTase"/>
    <property type="match status" value="1"/>
</dbReference>
<comment type="cofactor">
    <cofactor evidence="2">
        <name>Mg(2+)</name>
        <dbReference type="ChEBI" id="CHEBI:18420"/>
    </cofactor>
</comment>
<gene>
    <name evidence="9" type="ORF">KUTeg_015888</name>
</gene>
<evidence type="ECO:0000256" key="6">
    <source>
        <dbReference type="PROSITE-ProRule" id="PRU00047"/>
    </source>
</evidence>
<evidence type="ECO:0000256" key="4">
    <source>
        <dbReference type="ARBA" id="ARBA00022723"/>
    </source>
</evidence>
<dbReference type="CDD" id="cd05402">
    <property type="entry name" value="NT_PAP_TUTase"/>
    <property type="match status" value="2"/>
</dbReference>
<comment type="caution">
    <text evidence="9">The sequence shown here is derived from an EMBL/GenBank/DDBJ whole genome shotgun (WGS) entry which is preliminary data.</text>
</comment>
<dbReference type="SUPFAM" id="SSF57756">
    <property type="entry name" value="Retrovirus zinc finger-like domains"/>
    <property type="match status" value="1"/>
</dbReference>
<dbReference type="Gene3D" id="1.10.1410.10">
    <property type="match status" value="2"/>
</dbReference>
<dbReference type="Pfam" id="PF03828">
    <property type="entry name" value="PAP_assoc"/>
    <property type="match status" value="2"/>
</dbReference>
<feature type="non-terminal residue" evidence="9">
    <location>
        <position position="1148"/>
    </location>
</feature>
<dbReference type="PANTHER" id="PTHR12271">
    <property type="entry name" value="POLY A POLYMERASE CID PAP -RELATED"/>
    <property type="match status" value="1"/>
</dbReference>
<keyword evidence="3" id="KW-0808">Transferase</keyword>
<keyword evidence="6" id="KW-0863">Zinc-finger</keyword>
<dbReference type="InterPro" id="IPR045100">
    <property type="entry name" value="TUT4/7_NTP_transf"/>
</dbReference>
<evidence type="ECO:0000256" key="5">
    <source>
        <dbReference type="ARBA" id="ARBA00022842"/>
    </source>
</evidence>
<dbReference type="Proteomes" id="UP001217089">
    <property type="component" value="Unassembled WGS sequence"/>
</dbReference>
<evidence type="ECO:0000256" key="3">
    <source>
        <dbReference type="ARBA" id="ARBA00022679"/>
    </source>
</evidence>
<feature type="region of interest" description="Disordered" evidence="7">
    <location>
        <begin position="662"/>
        <end position="722"/>
    </location>
</feature>
<dbReference type="Pfam" id="PF22600">
    <property type="entry name" value="MTPAP-like_central"/>
    <property type="match status" value="1"/>
</dbReference>
<name>A0ABQ9EJ92_TEGGR</name>
<evidence type="ECO:0000259" key="8">
    <source>
        <dbReference type="PROSITE" id="PS50158"/>
    </source>
</evidence>
<proteinExistence type="predicted"/>
<reference evidence="9 10" key="1">
    <citation type="submission" date="2022-12" db="EMBL/GenBank/DDBJ databases">
        <title>Chromosome-level genome of Tegillarca granosa.</title>
        <authorList>
            <person name="Kim J."/>
        </authorList>
    </citation>
    <scope>NUCLEOTIDE SEQUENCE [LARGE SCALE GENOMIC DNA]</scope>
    <source>
        <strain evidence="9">Teg-2019</strain>
        <tissue evidence="9">Adductor muscle</tissue>
    </source>
</reference>
<keyword evidence="6" id="KW-0862">Zinc</keyword>